<gene>
    <name evidence="3" type="ORF">A6122_2436</name>
</gene>
<dbReference type="InterPro" id="IPR000073">
    <property type="entry name" value="AB_hydrolase_1"/>
</dbReference>
<dbReference type="GO" id="GO:0047372">
    <property type="term" value="F:monoacylglycerol lipase activity"/>
    <property type="evidence" value="ECO:0007669"/>
    <property type="project" value="TreeGrafter"/>
</dbReference>
<proteinExistence type="predicted"/>
<accession>A0A160KUH0</accession>
<dbReference type="KEGG" id="rtn:A6122_2436"/>
<evidence type="ECO:0000313" key="4">
    <source>
        <dbReference type="Proteomes" id="UP000077071"/>
    </source>
</evidence>
<keyword evidence="4" id="KW-1185">Reference proteome</keyword>
<evidence type="ECO:0000259" key="2">
    <source>
        <dbReference type="Pfam" id="PF12697"/>
    </source>
</evidence>
<organism evidence="3 4">
    <name type="scientific">Rathayibacter tritici</name>
    <dbReference type="NCBI Taxonomy" id="33888"/>
    <lineage>
        <taxon>Bacteria</taxon>
        <taxon>Bacillati</taxon>
        <taxon>Actinomycetota</taxon>
        <taxon>Actinomycetes</taxon>
        <taxon>Micrococcales</taxon>
        <taxon>Microbacteriaceae</taxon>
        <taxon>Rathayibacter</taxon>
    </lineage>
</organism>
<dbReference type="RefSeq" id="WP_068255576.1">
    <property type="nucleotide sequence ID" value="NZ_CP015515.1"/>
</dbReference>
<dbReference type="Gene3D" id="3.40.50.1820">
    <property type="entry name" value="alpha/beta hydrolase"/>
    <property type="match status" value="1"/>
</dbReference>
<reference evidence="3 4" key="1">
    <citation type="submission" date="2016-05" db="EMBL/GenBank/DDBJ databases">
        <title>Complete genome sequence of Rathayibacter tritici NCPPB 1953.</title>
        <authorList>
            <person name="Park J."/>
            <person name="Lee H.-H."/>
            <person name="Lee S.-W."/>
            <person name="Seo Y.-S."/>
        </authorList>
    </citation>
    <scope>NUCLEOTIDE SEQUENCE [LARGE SCALE GENOMIC DNA]</scope>
    <source>
        <strain evidence="3 4">NCPPB 1953</strain>
    </source>
</reference>
<keyword evidence="3" id="KW-0378">Hydrolase</keyword>
<dbReference type="GO" id="GO:0016020">
    <property type="term" value="C:membrane"/>
    <property type="evidence" value="ECO:0007669"/>
    <property type="project" value="TreeGrafter"/>
</dbReference>
<evidence type="ECO:0000313" key="3">
    <source>
        <dbReference type="EMBL" id="AND17552.1"/>
    </source>
</evidence>
<dbReference type="EMBL" id="CP015515">
    <property type="protein sequence ID" value="AND17552.1"/>
    <property type="molecule type" value="Genomic_DNA"/>
</dbReference>
<feature type="region of interest" description="Disordered" evidence="1">
    <location>
        <begin position="347"/>
        <end position="395"/>
    </location>
</feature>
<evidence type="ECO:0000256" key="1">
    <source>
        <dbReference type="SAM" id="MobiDB-lite"/>
    </source>
</evidence>
<dbReference type="PANTHER" id="PTHR43798:SF5">
    <property type="entry name" value="MONOACYLGLYCEROL LIPASE ABHD6"/>
    <property type="match status" value="1"/>
</dbReference>
<dbReference type="PANTHER" id="PTHR43798">
    <property type="entry name" value="MONOACYLGLYCEROL LIPASE"/>
    <property type="match status" value="1"/>
</dbReference>
<sequence length="395" mass="42804">MLRPSDLLPTLATTLRRGVRDVFATTRSRGRDPHRRTRSTDVSVQRVHHRDVWARVSTVGRDGERTFVLVPGIGVAATYFERLAPALNEFGPVHALDLPGFGGVPHPVDARRMGIGDYAELVGAVIDELGLDDPVVLGHSMGTQVVAELAARRPELTTIVLLGPVMNRHERRIPIAALRFAQSSVREPLKVAILAAGAYLLCGPRWFSRVLPEMMQYRIEDTVPRIRASALVIRGEFDRLVPREWAEEIAHAIPHARAWEIPDASHSVMHAHAEEVARLCVEHARAPQPDREEAALRRYPDAEIDRAEEDAPTEDPLGAIRGRITELAGILVDDDSLIAEGKTLHAEASDPAALHQVAPDPGGGELVEGGGPTRRGPTPGGPAPSGPAQVDGRGG</sequence>
<dbReference type="AlphaFoldDB" id="A0A160KUH0"/>
<dbReference type="Proteomes" id="UP000077071">
    <property type="component" value="Chromosome"/>
</dbReference>
<dbReference type="InterPro" id="IPR050266">
    <property type="entry name" value="AB_hydrolase_sf"/>
</dbReference>
<feature type="domain" description="AB hydrolase-1" evidence="2">
    <location>
        <begin position="67"/>
        <end position="278"/>
    </location>
</feature>
<dbReference type="InterPro" id="IPR029058">
    <property type="entry name" value="AB_hydrolase_fold"/>
</dbReference>
<dbReference type="GO" id="GO:0046464">
    <property type="term" value="P:acylglycerol catabolic process"/>
    <property type="evidence" value="ECO:0007669"/>
    <property type="project" value="TreeGrafter"/>
</dbReference>
<protein>
    <submittedName>
        <fullName evidence="3">Hydrolase</fullName>
    </submittedName>
</protein>
<dbReference type="SUPFAM" id="SSF53474">
    <property type="entry name" value="alpha/beta-Hydrolases"/>
    <property type="match status" value="1"/>
</dbReference>
<name>A0A160KUH0_9MICO</name>
<dbReference type="Pfam" id="PF12697">
    <property type="entry name" value="Abhydrolase_6"/>
    <property type="match status" value="1"/>
</dbReference>
<dbReference type="PATRIC" id="fig|33888.3.peg.2720"/>
<feature type="compositionally biased region" description="Gly residues" evidence="1">
    <location>
        <begin position="361"/>
        <end position="373"/>
    </location>
</feature>
<dbReference type="STRING" id="33888.A6122_2436"/>